<evidence type="ECO:0000313" key="6">
    <source>
        <dbReference type="EMBL" id="MBP2476682.1"/>
    </source>
</evidence>
<dbReference type="Gene3D" id="3.20.20.450">
    <property type="entry name" value="EAL domain"/>
    <property type="match status" value="1"/>
</dbReference>
<dbReference type="Pfam" id="PF00990">
    <property type="entry name" value="GGDEF"/>
    <property type="match status" value="1"/>
</dbReference>
<dbReference type="InterPro" id="IPR013767">
    <property type="entry name" value="PAS_fold"/>
</dbReference>
<dbReference type="PROSITE" id="PS50887">
    <property type="entry name" value="GGDEF"/>
    <property type="match status" value="1"/>
</dbReference>
<reference evidence="6 7" key="1">
    <citation type="submission" date="2021-03" db="EMBL/GenBank/DDBJ databases">
        <title>Sequencing the genomes of 1000 actinobacteria strains.</title>
        <authorList>
            <person name="Klenk H.-P."/>
        </authorList>
    </citation>
    <scope>NUCLEOTIDE SEQUENCE [LARGE SCALE GENOMIC DNA]</scope>
    <source>
        <strain evidence="6 7">DSM 44580</strain>
    </source>
</reference>
<dbReference type="PANTHER" id="PTHR44757:SF2">
    <property type="entry name" value="BIOFILM ARCHITECTURE MAINTENANCE PROTEIN MBAA"/>
    <property type="match status" value="1"/>
</dbReference>
<protein>
    <submittedName>
        <fullName evidence="6">Diguanylate cyclase (GGDEF)-like protein/PAS domain S-box-containing protein</fullName>
    </submittedName>
</protein>
<evidence type="ECO:0000259" key="2">
    <source>
        <dbReference type="PROSITE" id="PS50112"/>
    </source>
</evidence>
<feature type="domain" description="PAS" evidence="2">
    <location>
        <begin position="163"/>
        <end position="233"/>
    </location>
</feature>
<evidence type="ECO:0000313" key="7">
    <source>
        <dbReference type="Proteomes" id="UP001519363"/>
    </source>
</evidence>
<dbReference type="InterPro" id="IPR000700">
    <property type="entry name" value="PAS-assoc_C"/>
</dbReference>
<dbReference type="InterPro" id="IPR000160">
    <property type="entry name" value="GGDEF_dom"/>
</dbReference>
<comment type="caution">
    <text evidence="6">The sequence shown here is derived from an EMBL/GenBank/DDBJ whole genome shotgun (WGS) entry which is preliminary data.</text>
</comment>
<dbReference type="PROSITE" id="PS50883">
    <property type="entry name" value="EAL"/>
    <property type="match status" value="1"/>
</dbReference>
<feature type="domain" description="EAL" evidence="4">
    <location>
        <begin position="462"/>
        <end position="717"/>
    </location>
</feature>
<dbReference type="Gene3D" id="3.30.450.20">
    <property type="entry name" value="PAS domain"/>
    <property type="match status" value="1"/>
</dbReference>
<feature type="domain" description="PAC" evidence="3">
    <location>
        <begin position="237"/>
        <end position="288"/>
    </location>
</feature>
<dbReference type="SUPFAM" id="SSF55073">
    <property type="entry name" value="Nucleotide cyclase"/>
    <property type="match status" value="1"/>
</dbReference>
<name>A0ABS5AJX3_9PSEU</name>
<dbReference type="InterPro" id="IPR052155">
    <property type="entry name" value="Biofilm_reg_signaling"/>
</dbReference>
<dbReference type="Proteomes" id="UP001519363">
    <property type="component" value="Unassembled WGS sequence"/>
</dbReference>
<dbReference type="SMART" id="SM00267">
    <property type="entry name" value="GGDEF"/>
    <property type="match status" value="1"/>
</dbReference>
<evidence type="ECO:0000256" key="1">
    <source>
        <dbReference type="SAM" id="MobiDB-lite"/>
    </source>
</evidence>
<dbReference type="InterPro" id="IPR001633">
    <property type="entry name" value="EAL_dom"/>
</dbReference>
<gene>
    <name evidence="6" type="ORF">JOF53_005554</name>
</gene>
<dbReference type="Pfam" id="PF00563">
    <property type="entry name" value="EAL"/>
    <property type="match status" value="1"/>
</dbReference>
<dbReference type="PANTHER" id="PTHR44757">
    <property type="entry name" value="DIGUANYLATE CYCLASE DGCP"/>
    <property type="match status" value="1"/>
</dbReference>
<dbReference type="InterPro" id="IPR000014">
    <property type="entry name" value="PAS"/>
</dbReference>
<sequence>MTLPLPEEARSHGGRTRVEDRARARSRLARRWAGQIATTEYVPLEPEEFQQRLEELLDELVLAARAEPFAPHAAAGHGASLVGAGCTGPATLQHSMDVLGRGLLVLPELTGVPRLAERVVALLGSLAAGYSEAVRLHTLAQQDTMLKALRVALTETRRDLALAEARFDAVLAGTAHGIAITDADGRFVHVNEGLAAQLGQEVADLARSSLFEVTHPEDVAALRNAYRTLLGGQVARIRNEHRLRRADGERLWTVLTLTAARLGEGEPQVVAVLEDSSELTLLQGQMNRQALHDRLTGLPNRQYFDSNLERVLRVADPASGITLYHLDLDGFSLITHGLGREVGDLVLDTVGRRLSALVAEETAMVARFGADEFAVLVQNRPGTPDVVRMIGLLLAALTEPVYVGESGLAATACVGVVDRPPPELSAAEVAQAAELALARAKRNGRGQWALYDPFQDMRDRDRALLAVSLPGAWENGQLAVAYQPLAALADGQVVGVDALLSWQHPHRGELPHELCADLAEQTGLIMTLGVALLRRACAQAREWAERGQDLPLHVPLTANQSADPDLVGHVLSTVDATGIAPGRLCLGMPASVLADPAGEAVENLRLLATAGVRVEVLEFSTTAADLTYLADLPVRAVRVARWLVTRQAQQPGDGTVVAQALRAVLAVVHASGVRVLVNGVDSPAQARWWHGQGAHAGRGACYGPAGPPERFEPLRVD</sequence>
<feature type="compositionally biased region" description="Basic and acidic residues" evidence="1">
    <location>
        <begin position="7"/>
        <end position="22"/>
    </location>
</feature>
<dbReference type="CDD" id="cd00130">
    <property type="entry name" value="PAS"/>
    <property type="match status" value="1"/>
</dbReference>
<accession>A0ABS5AJX3</accession>
<dbReference type="NCBIfam" id="TIGR00254">
    <property type="entry name" value="GGDEF"/>
    <property type="match status" value="1"/>
</dbReference>
<dbReference type="InterPro" id="IPR035965">
    <property type="entry name" value="PAS-like_dom_sf"/>
</dbReference>
<dbReference type="SUPFAM" id="SSF55785">
    <property type="entry name" value="PYP-like sensor domain (PAS domain)"/>
    <property type="match status" value="1"/>
</dbReference>
<dbReference type="InterPro" id="IPR035919">
    <property type="entry name" value="EAL_sf"/>
</dbReference>
<dbReference type="CDD" id="cd01948">
    <property type="entry name" value="EAL"/>
    <property type="match status" value="1"/>
</dbReference>
<dbReference type="NCBIfam" id="TIGR00229">
    <property type="entry name" value="sensory_box"/>
    <property type="match status" value="1"/>
</dbReference>
<dbReference type="RefSeq" id="WP_086787787.1">
    <property type="nucleotide sequence ID" value="NZ_JAGIOO010000001.1"/>
</dbReference>
<dbReference type="Gene3D" id="3.30.70.270">
    <property type="match status" value="1"/>
</dbReference>
<proteinExistence type="predicted"/>
<feature type="region of interest" description="Disordered" evidence="1">
    <location>
        <begin position="1"/>
        <end position="22"/>
    </location>
</feature>
<dbReference type="InterPro" id="IPR043128">
    <property type="entry name" value="Rev_trsase/Diguanyl_cyclase"/>
</dbReference>
<dbReference type="PROSITE" id="PS50113">
    <property type="entry name" value="PAC"/>
    <property type="match status" value="1"/>
</dbReference>
<dbReference type="CDD" id="cd01949">
    <property type="entry name" value="GGDEF"/>
    <property type="match status" value="1"/>
</dbReference>
<evidence type="ECO:0000259" key="3">
    <source>
        <dbReference type="PROSITE" id="PS50113"/>
    </source>
</evidence>
<dbReference type="SUPFAM" id="SSF141868">
    <property type="entry name" value="EAL domain-like"/>
    <property type="match status" value="1"/>
</dbReference>
<dbReference type="EMBL" id="JAGIOO010000001">
    <property type="protein sequence ID" value="MBP2476682.1"/>
    <property type="molecule type" value="Genomic_DNA"/>
</dbReference>
<keyword evidence="7" id="KW-1185">Reference proteome</keyword>
<dbReference type="SMART" id="SM00052">
    <property type="entry name" value="EAL"/>
    <property type="match status" value="1"/>
</dbReference>
<evidence type="ECO:0000259" key="5">
    <source>
        <dbReference type="PROSITE" id="PS50887"/>
    </source>
</evidence>
<dbReference type="Pfam" id="PF00989">
    <property type="entry name" value="PAS"/>
    <property type="match status" value="1"/>
</dbReference>
<dbReference type="PROSITE" id="PS50112">
    <property type="entry name" value="PAS"/>
    <property type="match status" value="1"/>
</dbReference>
<dbReference type="InterPro" id="IPR029787">
    <property type="entry name" value="Nucleotide_cyclase"/>
</dbReference>
<feature type="domain" description="GGDEF" evidence="5">
    <location>
        <begin position="319"/>
        <end position="453"/>
    </location>
</feature>
<organism evidence="6 7">
    <name type="scientific">Crossiella equi</name>
    <dbReference type="NCBI Taxonomy" id="130796"/>
    <lineage>
        <taxon>Bacteria</taxon>
        <taxon>Bacillati</taxon>
        <taxon>Actinomycetota</taxon>
        <taxon>Actinomycetes</taxon>
        <taxon>Pseudonocardiales</taxon>
        <taxon>Pseudonocardiaceae</taxon>
        <taxon>Crossiella</taxon>
    </lineage>
</organism>
<dbReference type="SMART" id="SM00091">
    <property type="entry name" value="PAS"/>
    <property type="match status" value="1"/>
</dbReference>
<evidence type="ECO:0000259" key="4">
    <source>
        <dbReference type="PROSITE" id="PS50883"/>
    </source>
</evidence>